<evidence type="ECO:0000313" key="2">
    <source>
        <dbReference type="EMBL" id="OHE93754.1"/>
    </source>
</evidence>
<feature type="compositionally biased region" description="Polar residues" evidence="1">
    <location>
        <begin position="52"/>
        <end position="65"/>
    </location>
</feature>
<reference evidence="2 3" key="1">
    <citation type="submission" date="2016-09" db="EMBL/GenBank/DDBJ databases">
        <authorList>
            <person name="Capua I."/>
            <person name="De Benedictis P."/>
            <person name="Joannis T."/>
            <person name="Lombin L.H."/>
            <person name="Cattoli G."/>
        </authorList>
    </citation>
    <scope>NUCLEOTIDE SEQUENCE [LARGE SCALE GENOMIC DNA]</scope>
    <source>
        <strain evidence="2 3">IMI 309357</strain>
    </source>
</reference>
<dbReference type="OrthoDB" id="4849944at2759"/>
<dbReference type="Proteomes" id="UP000176998">
    <property type="component" value="Unassembled WGS sequence"/>
</dbReference>
<keyword evidence="3" id="KW-1185">Reference proteome</keyword>
<dbReference type="EMBL" id="MJBS01000113">
    <property type="protein sequence ID" value="OHE93754.1"/>
    <property type="molecule type" value="Genomic_DNA"/>
</dbReference>
<sequence>MLSQEPQSSENAISPTPQEPIRHREKQDDDELSQHRPETTQNVPKSEKDNTEASSAESSAQNPPLSSKDCVIKRFWSEQVSVVVDFETCRDHLGFRRVALNMWTALSSLGH</sequence>
<organism evidence="2 3">
    <name type="scientific">Colletotrichum orchidophilum</name>
    <dbReference type="NCBI Taxonomy" id="1209926"/>
    <lineage>
        <taxon>Eukaryota</taxon>
        <taxon>Fungi</taxon>
        <taxon>Dikarya</taxon>
        <taxon>Ascomycota</taxon>
        <taxon>Pezizomycotina</taxon>
        <taxon>Sordariomycetes</taxon>
        <taxon>Hypocreomycetidae</taxon>
        <taxon>Glomerellales</taxon>
        <taxon>Glomerellaceae</taxon>
        <taxon>Colletotrichum</taxon>
    </lineage>
</organism>
<feature type="compositionally biased region" description="Basic and acidic residues" evidence="1">
    <location>
        <begin position="20"/>
        <end position="38"/>
    </location>
</feature>
<protein>
    <submittedName>
        <fullName evidence="2">Uncharacterized protein</fullName>
    </submittedName>
</protein>
<dbReference type="AlphaFoldDB" id="A0A1G4AX91"/>
<gene>
    <name evidence="2" type="ORF">CORC01_10981</name>
</gene>
<accession>A0A1G4AX91</accession>
<dbReference type="GeneID" id="34564118"/>
<comment type="caution">
    <text evidence="2">The sequence shown here is derived from an EMBL/GenBank/DDBJ whole genome shotgun (WGS) entry which is preliminary data.</text>
</comment>
<name>A0A1G4AX91_9PEZI</name>
<proteinExistence type="predicted"/>
<feature type="region of interest" description="Disordered" evidence="1">
    <location>
        <begin position="1"/>
        <end position="68"/>
    </location>
</feature>
<dbReference type="RefSeq" id="XP_022470918.1">
    <property type="nucleotide sequence ID" value="XM_022622608.1"/>
</dbReference>
<evidence type="ECO:0000256" key="1">
    <source>
        <dbReference type="SAM" id="MobiDB-lite"/>
    </source>
</evidence>
<feature type="compositionally biased region" description="Polar residues" evidence="1">
    <location>
        <begin position="1"/>
        <end position="16"/>
    </location>
</feature>
<evidence type="ECO:0000313" key="3">
    <source>
        <dbReference type="Proteomes" id="UP000176998"/>
    </source>
</evidence>
<dbReference type="STRING" id="1209926.A0A1G4AX91"/>